<dbReference type="SUPFAM" id="SSF52218">
    <property type="entry name" value="Flavoproteins"/>
    <property type="match status" value="1"/>
</dbReference>
<dbReference type="PANTHER" id="PTHR43741">
    <property type="entry name" value="FMN-DEPENDENT NADH-AZOREDUCTASE 1"/>
    <property type="match status" value="1"/>
</dbReference>
<comment type="similarity">
    <text evidence="6">Belongs to the azoreductase type 1 family.</text>
</comment>
<dbReference type="AlphaFoldDB" id="A0A2P8CXU9"/>
<sequence length="203" mass="22901">MEQTLLRIDASIRYQGSYTRELGDYFEQRWLEANPGAHIIRRDLNADPLPHLNGPLAQAYFAGNREAEILETSNLLCEELQHCTHLLLTCPMYNFGIPSTLKTYLDHIVRVQETFKPLAGGGYTGLLQDKQCWLITARGGSKAYVPFDAFGSYLSGILAFMGITEPGIIAMENTQQEHFAGDWPFTYRQQVDQMLAAALRTTH</sequence>
<name>A0A2P8CXU9_9BACT</name>
<dbReference type="EC" id="1.6.5.-" evidence="6"/>
<comment type="function">
    <text evidence="6">Quinone reductase that provides resistance to thiol-specific stress caused by electrophilic quinones.</text>
</comment>
<keyword evidence="4 6" id="KW-0520">NAD</keyword>
<comment type="caution">
    <text evidence="6">Lacks conserved residue(s) required for the propagation of feature annotation.</text>
</comment>
<comment type="caution">
    <text evidence="8">The sequence shown here is derived from an EMBL/GenBank/DDBJ whole genome shotgun (WGS) entry which is preliminary data.</text>
</comment>
<comment type="cofactor">
    <cofactor evidence="6">
        <name>FMN</name>
        <dbReference type="ChEBI" id="CHEBI:58210"/>
    </cofactor>
    <text evidence="6">Binds 1 FMN per subunit.</text>
</comment>
<dbReference type="InterPro" id="IPR029039">
    <property type="entry name" value="Flavoprotein-like_sf"/>
</dbReference>
<comment type="catalytic activity">
    <reaction evidence="6">
        <text>2 a quinone + NADH + H(+) = 2 a 1,4-benzosemiquinone + NAD(+)</text>
        <dbReference type="Rhea" id="RHEA:65952"/>
        <dbReference type="ChEBI" id="CHEBI:15378"/>
        <dbReference type="ChEBI" id="CHEBI:57540"/>
        <dbReference type="ChEBI" id="CHEBI:57945"/>
        <dbReference type="ChEBI" id="CHEBI:132124"/>
        <dbReference type="ChEBI" id="CHEBI:134225"/>
    </reaction>
</comment>
<evidence type="ECO:0000256" key="4">
    <source>
        <dbReference type="ARBA" id="ARBA00023027"/>
    </source>
</evidence>
<evidence type="ECO:0000259" key="7">
    <source>
        <dbReference type="Pfam" id="PF02525"/>
    </source>
</evidence>
<dbReference type="PANTHER" id="PTHR43741:SF4">
    <property type="entry name" value="FMN-DEPENDENT NADH:QUINONE OXIDOREDUCTASE"/>
    <property type="match status" value="1"/>
</dbReference>
<accession>A0A2P8CXU9</accession>
<reference evidence="8 9" key="1">
    <citation type="submission" date="2018-03" db="EMBL/GenBank/DDBJ databases">
        <title>Genomic Encyclopedia of Type Strains, Phase III (KMG-III): the genomes of soil and plant-associated and newly described type strains.</title>
        <authorList>
            <person name="Whitman W."/>
        </authorList>
    </citation>
    <scope>NUCLEOTIDE SEQUENCE [LARGE SCALE GENOMIC DNA]</scope>
    <source>
        <strain evidence="8 9">CGMCC 1.12700</strain>
    </source>
</reference>
<evidence type="ECO:0000313" key="8">
    <source>
        <dbReference type="EMBL" id="PSK89789.1"/>
    </source>
</evidence>
<evidence type="ECO:0000256" key="5">
    <source>
        <dbReference type="ARBA" id="ARBA00048542"/>
    </source>
</evidence>
<keyword evidence="1 6" id="KW-0285">Flavoprotein</keyword>
<feature type="binding site" evidence="6">
    <location>
        <begin position="92"/>
        <end position="95"/>
    </location>
    <ligand>
        <name>FMN</name>
        <dbReference type="ChEBI" id="CHEBI:58210"/>
    </ligand>
</feature>
<evidence type="ECO:0000313" key="9">
    <source>
        <dbReference type="Proteomes" id="UP000240572"/>
    </source>
</evidence>
<gene>
    <name evidence="6" type="primary">azoR</name>
    <name evidence="8" type="ORF">B0I18_11090</name>
</gene>
<dbReference type="InterPro" id="IPR003680">
    <property type="entry name" value="Flavodoxin_fold"/>
</dbReference>
<dbReference type="InterPro" id="IPR023048">
    <property type="entry name" value="NADH:quinone_OxRdtase_FMN_depd"/>
</dbReference>
<dbReference type="HAMAP" id="MF_01216">
    <property type="entry name" value="Azoreductase_type1"/>
    <property type="match status" value="1"/>
</dbReference>
<feature type="binding site" evidence="6">
    <location>
        <position position="11"/>
    </location>
    <ligand>
        <name>FMN</name>
        <dbReference type="ChEBI" id="CHEBI:58210"/>
    </ligand>
</feature>
<comment type="catalytic activity">
    <reaction evidence="5">
        <text>N,N-dimethyl-1,4-phenylenediamine + anthranilate + 2 NAD(+) = 2-(4-dimethylaminophenyl)diazenylbenzoate + 2 NADH + 2 H(+)</text>
        <dbReference type="Rhea" id="RHEA:55872"/>
        <dbReference type="ChEBI" id="CHEBI:15378"/>
        <dbReference type="ChEBI" id="CHEBI:15783"/>
        <dbReference type="ChEBI" id="CHEBI:16567"/>
        <dbReference type="ChEBI" id="CHEBI:57540"/>
        <dbReference type="ChEBI" id="CHEBI:57945"/>
        <dbReference type="ChEBI" id="CHEBI:71579"/>
        <dbReference type="EC" id="1.7.1.17"/>
    </reaction>
    <physiologicalReaction direction="right-to-left" evidence="5">
        <dbReference type="Rhea" id="RHEA:55874"/>
    </physiologicalReaction>
</comment>
<evidence type="ECO:0000256" key="3">
    <source>
        <dbReference type="ARBA" id="ARBA00023002"/>
    </source>
</evidence>
<protein>
    <recommendedName>
        <fullName evidence="6">FMN dependent NADH:quinone oxidoreductase</fullName>
        <ecNumber evidence="6">1.6.5.-</ecNumber>
    </recommendedName>
    <alternativeName>
        <fullName evidence="6">Azo-dye reductase</fullName>
    </alternativeName>
    <alternativeName>
        <fullName evidence="6">FMN-dependent NADH-azo compound oxidoreductase</fullName>
    </alternativeName>
    <alternativeName>
        <fullName evidence="6">FMN-dependent NADH-azoreductase</fullName>
        <ecNumber evidence="6">1.7.1.17</ecNumber>
    </alternativeName>
</protein>
<dbReference type="Gene3D" id="3.40.50.360">
    <property type="match status" value="1"/>
</dbReference>
<dbReference type="OrthoDB" id="9805013at2"/>
<dbReference type="GO" id="GO:0016655">
    <property type="term" value="F:oxidoreductase activity, acting on NAD(P)H, quinone or similar compound as acceptor"/>
    <property type="evidence" value="ECO:0007669"/>
    <property type="project" value="InterPro"/>
</dbReference>
<keyword evidence="2 6" id="KW-0288">FMN</keyword>
<proteinExistence type="inferred from homology"/>
<dbReference type="InterPro" id="IPR050104">
    <property type="entry name" value="FMN-dep_NADH:Q_OxRdtase_AzoR1"/>
</dbReference>
<feature type="domain" description="Flavodoxin-like fold" evidence="7">
    <location>
        <begin position="4"/>
        <end position="177"/>
    </location>
</feature>
<dbReference type="EMBL" id="PYGD01000010">
    <property type="protein sequence ID" value="PSK89789.1"/>
    <property type="molecule type" value="Genomic_DNA"/>
</dbReference>
<dbReference type="GO" id="GO:0010181">
    <property type="term" value="F:FMN binding"/>
    <property type="evidence" value="ECO:0007669"/>
    <property type="project" value="UniProtKB-UniRule"/>
</dbReference>
<evidence type="ECO:0000256" key="2">
    <source>
        <dbReference type="ARBA" id="ARBA00022643"/>
    </source>
</evidence>
<dbReference type="RefSeq" id="WP_106524594.1">
    <property type="nucleotide sequence ID" value="NZ_PYGD01000010.1"/>
</dbReference>
<organism evidence="8 9">
    <name type="scientific">Taibaiella chishuiensis</name>
    <dbReference type="NCBI Taxonomy" id="1434707"/>
    <lineage>
        <taxon>Bacteria</taxon>
        <taxon>Pseudomonadati</taxon>
        <taxon>Bacteroidota</taxon>
        <taxon>Chitinophagia</taxon>
        <taxon>Chitinophagales</taxon>
        <taxon>Chitinophagaceae</taxon>
        <taxon>Taibaiella</taxon>
    </lineage>
</organism>
<dbReference type="GO" id="GO:0009055">
    <property type="term" value="F:electron transfer activity"/>
    <property type="evidence" value="ECO:0007669"/>
    <property type="project" value="UniProtKB-UniRule"/>
</dbReference>
<evidence type="ECO:0000256" key="6">
    <source>
        <dbReference type="HAMAP-Rule" id="MF_01216"/>
    </source>
</evidence>
<comment type="function">
    <text evidence="6">Also exhibits azoreductase activity. Catalyzes the reductive cleavage of the azo bond in aromatic azo compounds to the corresponding amines.</text>
</comment>
<dbReference type="GO" id="GO:0016652">
    <property type="term" value="F:oxidoreductase activity, acting on NAD(P)H as acceptor"/>
    <property type="evidence" value="ECO:0007669"/>
    <property type="project" value="UniProtKB-UniRule"/>
</dbReference>
<keyword evidence="9" id="KW-1185">Reference proteome</keyword>
<dbReference type="EC" id="1.7.1.17" evidence="6"/>
<comment type="subunit">
    <text evidence="6">Homodimer.</text>
</comment>
<dbReference type="Pfam" id="PF02525">
    <property type="entry name" value="Flavodoxin_2"/>
    <property type="match status" value="1"/>
</dbReference>
<evidence type="ECO:0000256" key="1">
    <source>
        <dbReference type="ARBA" id="ARBA00022630"/>
    </source>
</evidence>
<keyword evidence="3 6" id="KW-0560">Oxidoreductase</keyword>
<dbReference type="Proteomes" id="UP000240572">
    <property type="component" value="Unassembled WGS sequence"/>
</dbReference>